<dbReference type="PANTHER" id="PTHR31920:SF122">
    <property type="entry name" value="B3 DOMAIN-CONTAINING PROTEIN REM23"/>
    <property type="match status" value="1"/>
</dbReference>
<dbReference type="Proteomes" id="UP000298416">
    <property type="component" value="Unassembled WGS sequence"/>
</dbReference>
<dbReference type="SMART" id="SM01019">
    <property type="entry name" value="B3"/>
    <property type="match status" value="2"/>
</dbReference>
<evidence type="ECO:0000256" key="1">
    <source>
        <dbReference type="ARBA" id="ARBA00004123"/>
    </source>
</evidence>
<dbReference type="GO" id="GO:0003677">
    <property type="term" value="F:DNA binding"/>
    <property type="evidence" value="ECO:0007669"/>
    <property type="project" value="UniProtKB-KW"/>
</dbReference>
<dbReference type="GO" id="GO:0005634">
    <property type="term" value="C:nucleus"/>
    <property type="evidence" value="ECO:0007669"/>
    <property type="project" value="UniProtKB-SubCell"/>
</dbReference>
<evidence type="ECO:0000313" key="8">
    <source>
        <dbReference type="EMBL" id="KAG6425275.1"/>
    </source>
</evidence>
<protein>
    <recommendedName>
        <fullName evidence="7">TF-B3 domain-containing protein</fullName>
    </recommendedName>
</protein>
<keyword evidence="9" id="KW-1185">Reference proteome</keyword>
<dbReference type="InterPro" id="IPR050655">
    <property type="entry name" value="Plant_B3_domain"/>
</dbReference>
<dbReference type="PROSITE" id="PS50863">
    <property type="entry name" value="B3"/>
    <property type="match status" value="2"/>
</dbReference>
<dbReference type="Gene3D" id="2.40.330.10">
    <property type="entry name" value="DNA-binding pseudobarrel domain"/>
    <property type="match status" value="2"/>
</dbReference>
<dbReference type="Pfam" id="PF02362">
    <property type="entry name" value="B3"/>
    <property type="match status" value="2"/>
</dbReference>
<keyword evidence="5" id="KW-0539">Nucleus</keyword>
<proteinExistence type="predicted"/>
<dbReference type="PANTHER" id="PTHR31920">
    <property type="entry name" value="B3 DOMAIN-CONTAINING"/>
    <property type="match status" value="1"/>
</dbReference>
<gene>
    <name evidence="8" type="ORF">SASPL_115703</name>
</gene>
<sequence length="449" mass="50492">MALDGSNAVPDVDPDYPRLPAFMTVFHAGRFHDDMRLPDQFVGMYGHELPFDCRLVWPNGIRYRVRMLKLGHGFFFASGWRDFVRETGVLHGDTLTFTLVGSGIFNVKRFNSETHCPPQGDVHVVEDDEGEGSHAMDIETSEEYVPSGTESETTFDDDYADDSRALQIDGFPTFAVTLTSSNINRRFEIPYGFWQRHIPNGALHAGVYLSTERGTWLYDDSYGAYQRLPSFIKVFSGARNKEEMRLPPQWVAEHGEELPFDCRLVMPNGSRWPVRVLNIASGCYFCVGWSEFRRGNKISHGETLCFTLVDVGIFHVKRYKSGSGCPPRSDLISLSEEEEDEQIYTPDIDSSDDYAPSDVESESVEDSDYDDVPLLTRMSCISLLKAKLGGSSSNIVRARSGSSTVGVALKMITLYSRVFVAILSSSMRKIYSSMCGLIDRDQELAWLIV</sequence>
<evidence type="ECO:0000256" key="6">
    <source>
        <dbReference type="SAM" id="MobiDB-lite"/>
    </source>
</evidence>
<reference evidence="8" key="2">
    <citation type="submission" date="2020-08" db="EMBL/GenBank/DDBJ databases">
        <title>Plant Genome Project.</title>
        <authorList>
            <person name="Zhang R.-G."/>
        </authorList>
    </citation>
    <scope>NUCLEOTIDE SEQUENCE</scope>
    <source>
        <strain evidence="8">Huo1</strain>
        <tissue evidence="8">Leaf</tissue>
    </source>
</reference>
<organism evidence="8">
    <name type="scientific">Salvia splendens</name>
    <name type="common">Scarlet sage</name>
    <dbReference type="NCBI Taxonomy" id="180675"/>
    <lineage>
        <taxon>Eukaryota</taxon>
        <taxon>Viridiplantae</taxon>
        <taxon>Streptophyta</taxon>
        <taxon>Embryophyta</taxon>
        <taxon>Tracheophyta</taxon>
        <taxon>Spermatophyta</taxon>
        <taxon>Magnoliopsida</taxon>
        <taxon>eudicotyledons</taxon>
        <taxon>Gunneridae</taxon>
        <taxon>Pentapetalae</taxon>
        <taxon>asterids</taxon>
        <taxon>lamiids</taxon>
        <taxon>Lamiales</taxon>
        <taxon>Lamiaceae</taxon>
        <taxon>Nepetoideae</taxon>
        <taxon>Mentheae</taxon>
        <taxon>Salviinae</taxon>
        <taxon>Salvia</taxon>
        <taxon>Salvia subgen. Calosphace</taxon>
        <taxon>core Calosphace</taxon>
    </lineage>
</organism>
<feature type="region of interest" description="Disordered" evidence="6">
    <location>
        <begin position="321"/>
        <end position="366"/>
    </location>
</feature>
<dbReference type="SUPFAM" id="SSF101936">
    <property type="entry name" value="DNA-binding pseudobarrel domain"/>
    <property type="match status" value="2"/>
</dbReference>
<evidence type="ECO:0000256" key="5">
    <source>
        <dbReference type="ARBA" id="ARBA00023242"/>
    </source>
</evidence>
<evidence type="ECO:0000259" key="7">
    <source>
        <dbReference type="PROSITE" id="PS50863"/>
    </source>
</evidence>
<comment type="subcellular location">
    <subcellularLocation>
        <location evidence="1">Nucleus</location>
    </subcellularLocation>
</comment>
<dbReference type="AlphaFoldDB" id="A0A8X8Y489"/>
<evidence type="ECO:0000313" key="9">
    <source>
        <dbReference type="Proteomes" id="UP000298416"/>
    </source>
</evidence>
<accession>A0A8X8Y489</accession>
<dbReference type="InterPro" id="IPR003340">
    <property type="entry name" value="B3_DNA-bd"/>
</dbReference>
<evidence type="ECO:0000256" key="4">
    <source>
        <dbReference type="ARBA" id="ARBA00023163"/>
    </source>
</evidence>
<keyword evidence="4" id="KW-0804">Transcription</keyword>
<feature type="domain" description="TF-B3" evidence="7">
    <location>
        <begin position="229"/>
        <end position="322"/>
    </location>
</feature>
<evidence type="ECO:0000256" key="3">
    <source>
        <dbReference type="ARBA" id="ARBA00023125"/>
    </source>
</evidence>
<dbReference type="InterPro" id="IPR015300">
    <property type="entry name" value="DNA-bd_pseudobarrel_sf"/>
</dbReference>
<keyword evidence="3" id="KW-0238">DNA-binding</keyword>
<evidence type="ECO:0000256" key="2">
    <source>
        <dbReference type="ARBA" id="ARBA00023015"/>
    </source>
</evidence>
<dbReference type="EMBL" id="PNBA02000005">
    <property type="protein sequence ID" value="KAG6425275.1"/>
    <property type="molecule type" value="Genomic_DNA"/>
</dbReference>
<comment type="caution">
    <text evidence="8">The sequence shown here is derived from an EMBL/GenBank/DDBJ whole genome shotgun (WGS) entry which is preliminary data.</text>
</comment>
<feature type="domain" description="TF-B3" evidence="7">
    <location>
        <begin position="20"/>
        <end position="113"/>
    </location>
</feature>
<dbReference type="CDD" id="cd10017">
    <property type="entry name" value="B3_DNA"/>
    <property type="match status" value="2"/>
</dbReference>
<reference evidence="8" key="1">
    <citation type="submission" date="2018-01" db="EMBL/GenBank/DDBJ databases">
        <authorList>
            <person name="Mao J.F."/>
        </authorList>
    </citation>
    <scope>NUCLEOTIDE SEQUENCE</scope>
    <source>
        <strain evidence="8">Huo1</strain>
        <tissue evidence="8">Leaf</tissue>
    </source>
</reference>
<keyword evidence="2" id="KW-0805">Transcription regulation</keyword>
<name>A0A8X8Y489_SALSN</name>